<proteinExistence type="predicted"/>
<dbReference type="Proteomes" id="UP001172457">
    <property type="component" value="Chromosome 7"/>
</dbReference>
<protein>
    <submittedName>
        <fullName evidence="1">Uncharacterized protein</fullName>
    </submittedName>
</protein>
<name>A0AA38VY00_9ASTR</name>
<comment type="caution">
    <text evidence="1">The sequence shown here is derived from an EMBL/GenBank/DDBJ whole genome shotgun (WGS) entry which is preliminary data.</text>
</comment>
<evidence type="ECO:0000313" key="1">
    <source>
        <dbReference type="EMBL" id="KAJ9542167.1"/>
    </source>
</evidence>
<dbReference type="EMBL" id="JARYMX010000007">
    <property type="protein sequence ID" value="KAJ9542167.1"/>
    <property type="molecule type" value="Genomic_DNA"/>
</dbReference>
<sequence>MPDRSVIVVIVYEEVELVVQTNPFLIFVFPTLVVTPVGFEDQVGTVGIWCLGISGAQMSRGRTFQLVTKKAKSASDEGADSSITVEIANDRFKPSGGELSIRVKGSFWVDALST</sequence>
<evidence type="ECO:0000313" key="2">
    <source>
        <dbReference type="Proteomes" id="UP001172457"/>
    </source>
</evidence>
<gene>
    <name evidence="1" type="ORF">OSB04_028673</name>
</gene>
<accession>A0AA38VY00</accession>
<organism evidence="1 2">
    <name type="scientific">Centaurea solstitialis</name>
    <name type="common">yellow star-thistle</name>
    <dbReference type="NCBI Taxonomy" id="347529"/>
    <lineage>
        <taxon>Eukaryota</taxon>
        <taxon>Viridiplantae</taxon>
        <taxon>Streptophyta</taxon>
        <taxon>Embryophyta</taxon>
        <taxon>Tracheophyta</taxon>
        <taxon>Spermatophyta</taxon>
        <taxon>Magnoliopsida</taxon>
        <taxon>eudicotyledons</taxon>
        <taxon>Gunneridae</taxon>
        <taxon>Pentapetalae</taxon>
        <taxon>asterids</taxon>
        <taxon>campanulids</taxon>
        <taxon>Asterales</taxon>
        <taxon>Asteraceae</taxon>
        <taxon>Carduoideae</taxon>
        <taxon>Cardueae</taxon>
        <taxon>Centaureinae</taxon>
        <taxon>Centaurea</taxon>
    </lineage>
</organism>
<keyword evidence="2" id="KW-1185">Reference proteome</keyword>
<dbReference type="AlphaFoldDB" id="A0AA38VY00"/>
<reference evidence="1" key="1">
    <citation type="submission" date="2023-03" db="EMBL/GenBank/DDBJ databases">
        <title>Chromosome-scale reference genome and RAD-based genetic map of yellow starthistle (Centaurea solstitialis) reveal putative structural variation and QTLs associated with invader traits.</title>
        <authorList>
            <person name="Reatini B."/>
            <person name="Cang F.A."/>
            <person name="Jiang Q."/>
            <person name="Mckibben M.T.W."/>
            <person name="Barker M.S."/>
            <person name="Rieseberg L.H."/>
            <person name="Dlugosch K.M."/>
        </authorList>
    </citation>
    <scope>NUCLEOTIDE SEQUENCE</scope>
    <source>
        <strain evidence="1">CAN-66</strain>
        <tissue evidence="1">Leaf</tissue>
    </source>
</reference>